<dbReference type="Gene3D" id="1.20.1480.30">
    <property type="entry name" value="Designed four-helix bundle protein"/>
    <property type="match status" value="1"/>
</dbReference>
<dbReference type="EMBL" id="HBHI01030316">
    <property type="protein sequence ID" value="CAD9701719.1"/>
    <property type="molecule type" value="Transcribed_RNA"/>
</dbReference>
<evidence type="ECO:0000256" key="1">
    <source>
        <dbReference type="SAM" id="MobiDB-lite"/>
    </source>
</evidence>
<sequence>MKKQTPVERLQSMGYDIPQSGPGGKMTGNDLPLKNRIVSKVKVDMVDQKQEPYKLELNIDDNIATSSEVNKLIDEIGQVDNSLVSMQAKIRMTQIETMQILRDTADEVANIPGKAVKTYETTKQKTKKTIETIQATPDKIQSNINEVIDEVEKTKKSVQKSVDETIDTVDEAVKNIQAIPGNVQRSVDSTVEQVDKTVKDVQAIPGNIEKSFNKTKQKIDATKKSVDNTITGAMNLGKSISSTTQNIFKAGSNLIQKTKGPASREYSEGDLDQEVEAALKLAQEAIDKASKP</sequence>
<protein>
    <submittedName>
        <fullName evidence="2">Uncharacterized protein</fullName>
    </submittedName>
</protein>
<name>A0A7S2SJ92_9STRA</name>
<evidence type="ECO:0000313" key="2">
    <source>
        <dbReference type="EMBL" id="CAD9701719.1"/>
    </source>
</evidence>
<gene>
    <name evidence="2" type="ORF">EANT1437_LOCUS15574</name>
</gene>
<reference evidence="2" key="1">
    <citation type="submission" date="2021-01" db="EMBL/GenBank/DDBJ databases">
        <authorList>
            <person name="Corre E."/>
            <person name="Pelletier E."/>
            <person name="Niang G."/>
            <person name="Scheremetjew M."/>
            <person name="Finn R."/>
            <person name="Kale V."/>
            <person name="Holt S."/>
            <person name="Cochrane G."/>
            <person name="Meng A."/>
            <person name="Brown T."/>
            <person name="Cohen L."/>
        </authorList>
    </citation>
    <scope>NUCLEOTIDE SEQUENCE</scope>
    <source>
        <strain evidence="2">CCMP1452</strain>
    </source>
</reference>
<feature type="region of interest" description="Disordered" evidence="1">
    <location>
        <begin position="1"/>
        <end position="30"/>
    </location>
</feature>
<proteinExistence type="predicted"/>
<accession>A0A7S2SJ92</accession>
<dbReference type="AlphaFoldDB" id="A0A7S2SJ92"/>
<organism evidence="2">
    <name type="scientific">Eucampia antarctica</name>
    <dbReference type="NCBI Taxonomy" id="49252"/>
    <lineage>
        <taxon>Eukaryota</taxon>
        <taxon>Sar</taxon>
        <taxon>Stramenopiles</taxon>
        <taxon>Ochrophyta</taxon>
        <taxon>Bacillariophyta</taxon>
        <taxon>Mediophyceae</taxon>
        <taxon>Biddulphiophycidae</taxon>
        <taxon>Hemiaulales</taxon>
        <taxon>Hemiaulaceae</taxon>
        <taxon>Eucampia</taxon>
    </lineage>
</organism>